<evidence type="ECO:0000256" key="8">
    <source>
        <dbReference type="ARBA" id="ARBA00023136"/>
    </source>
</evidence>
<dbReference type="Pfam" id="PF00060">
    <property type="entry name" value="Lig_chan"/>
    <property type="match status" value="1"/>
</dbReference>
<dbReference type="FunFam" id="3.40.190.10:FF:000178">
    <property type="entry name" value="Glutamate receptor subunit"/>
    <property type="match status" value="1"/>
</dbReference>
<dbReference type="Pfam" id="PF10613">
    <property type="entry name" value="Lig_chan-Glu_bd"/>
    <property type="match status" value="1"/>
</dbReference>
<keyword evidence="12" id="KW-1071">Ligand-gated ion channel</keyword>
<evidence type="ECO:0000256" key="3">
    <source>
        <dbReference type="ARBA" id="ARBA00022448"/>
    </source>
</evidence>
<feature type="transmembrane region" description="Helical" evidence="16">
    <location>
        <begin position="525"/>
        <end position="546"/>
    </location>
</feature>
<evidence type="ECO:0000256" key="12">
    <source>
        <dbReference type="ARBA" id="ARBA00023286"/>
    </source>
</evidence>
<dbReference type="InterPro" id="IPR001320">
    <property type="entry name" value="Iontro_rcpt_C"/>
</dbReference>
<keyword evidence="11" id="KW-0628">Postsynaptic cell membrane</keyword>
<evidence type="ECO:0000259" key="19">
    <source>
        <dbReference type="SMART" id="SM00918"/>
    </source>
</evidence>
<evidence type="ECO:0000256" key="5">
    <source>
        <dbReference type="ARBA" id="ARBA00022989"/>
    </source>
</evidence>
<comment type="similarity">
    <text evidence="2">Belongs to the glutamate-gated ion channel (TC 1.A.10.1) family.</text>
</comment>
<comment type="caution">
    <text evidence="20">The sequence shown here is derived from an EMBL/GenBank/DDBJ whole genome shotgun (WGS) entry which is preliminary data.</text>
</comment>
<evidence type="ECO:0000256" key="14">
    <source>
        <dbReference type="ARBA" id="ARBA00034100"/>
    </source>
</evidence>
<evidence type="ECO:0000256" key="2">
    <source>
        <dbReference type="ARBA" id="ARBA00008685"/>
    </source>
</evidence>
<feature type="region of interest" description="Disordered" evidence="15">
    <location>
        <begin position="835"/>
        <end position="897"/>
    </location>
</feature>
<comment type="subcellular location">
    <subcellularLocation>
        <location evidence="1">Membrane</location>
        <topology evidence="1">Multi-pass membrane protein</topology>
    </subcellularLocation>
    <subcellularLocation>
        <location evidence="14">Postsynaptic cell membrane</location>
    </subcellularLocation>
</comment>
<feature type="signal peptide" evidence="17">
    <location>
        <begin position="1"/>
        <end position="18"/>
    </location>
</feature>
<feature type="domain" description="Ionotropic glutamate receptor L-glutamate and glycine-binding" evidence="19">
    <location>
        <begin position="406"/>
        <end position="469"/>
    </location>
</feature>
<reference evidence="20" key="1">
    <citation type="submission" date="2021-04" db="EMBL/GenBank/DDBJ databases">
        <authorList>
            <person name="Tunstrom K."/>
        </authorList>
    </citation>
    <scope>NUCLEOTIDE SEQUENCE</scope>
</reference>
<accession>A0A8S3XRK8</accession>
<evidence type="ECO:0000256" key="9">
    <source>
        <dbReference type="ARBA" id="ARBA00023170"/>
    </source>
</evidence>
<organism evidence="20 21">
    <name type="scientific">Parnassius apollo</name>
    <name type="common">Apollo butterfly</name>
    <name type="synonym">Papilio apollo</name>
    <dbReference type="NCBI Taxonomy" id="110799"/>
    <lineage>
        <taxon>Eukaryota</taxon>
        <taxon>Metazoa</taxon>
        <taxon>Ecdysozoa</taxon>
        <taxon>Arthropoda</taxon>
        <taxon>Hexapoda</taxon>
        <taxon>Insecta</taxon>
        <taxon>Pterygota</taxon>
        <taxon>Neoptera</taxon>
        <taxon>Endopterygota</taxon>
        <taxon>Lepidoptera</taxon>
        <taxon>Glossata</taxon>
        <taxon>Ditrysia</taxon>
        <taxon>Papilionoidea</taxon>
        <taxon>Papilionidae</taxon>
        <taxon>Parnassiinae</taxon>
        <taxon>Parnassini</taxon>
        <taxon>Parnassius</taxon>
        <taxon>Parnassius</taxon>
    </lineage>
</organism>
<gene>
    <name evidence="20" type="ORF">PAPOLLO_LOCUS19005</name>
</gene>
<keyword evidence="21" id="KW-1185">Reference proteome</keyword>
<feature type="domain" description="Ionotropic glutamate receptor C-terminal" evidence="18">
    <location>
        <begin position="398"/>
        <end position="753"/>
    </location>
</feature>
<evidence type="ECO:0000313" key="21">
    <source>
        <dbReference type="Proteomes" id="UP000691718"/>
    </source>
</evidence>
<feature type="transmembrane region" description="Helical" evidence="16">
    <location>
        <begin position="777"/>
        <end position="803"/>
    </location>
</feature>
<name>A0A8S3XRK8_PARAO</name>
<keyword evidence="6" id="KW-0770">Synapse</keyword>
<keyword evidence="17" id="KW-0732">Signal</keyword>
<keyword evidence="9" id="KW-0675">Receptor</keyword>
<keyword evidence="8 16" id="KW-0472">Membrane</keyword>
<feature type="chain" id="PRO_5035790785" evidence="17">
    <location>
        <begin position="19"/>
        <end position="897"/>
    </location>
</feature>
<evidence type="ECO:0000256" key="15">
    <source>
        <dbReference type="SAM" id="MobiDB-lite"/>
    </source>
</evidence>
<dbReference type="AlphaFoldDB" id="A0A8S3XRK8"/>
<protein>
    <submittedName>
        <fullName evidence="20">(apollo) hypothetical protein</fullName>
    </submittedName>
</protein>
<evidence type="ECO:0000256" key="11">
    <source>
        <dbReference type="ARBA" id="ARBA00023257"/>
    </source>
</evidence>
<evidence type="ECO:0000256" key="1">
    <source>
        <dbReference type="ARBA" id="ARBA00004141"/>
    </source>
</evidence>
<dbReference type="InterPro" id="IPR015683">
    <property type="entry name" value="Ionotropic_Glu_rcpt"/>
</dbReference>
<evidence type="ECO:0000256" key="17">
    <source>
        <dbReference type="SAM" id="SignalP"/>
    </source>
</evidence>
<keyword evidence="7" id="KW-0406">Ion transport</keyword>
<evidence type="ECO:0000256" key="4">
    <source>
        <dbReference type="ARBA" id="ARBA00022692"/>
    </source>
</evidence>
<dbReference type="GO" id="GO:0015276">
    <property type="term" value="F:ligand-gated monoatomic ion channel activity"/>
    <property type="evidence" value="ECO:0007669"/>
    <property type="project" value="InterPro"/>
</dbReference>
<dbReference type="OrthoDB" id="5984008at2759"/>
<dbReference type="SMART" id="SM00918">
    <property type="entry name" value="Lig_chan-Glu_bd"/>
    <property type="match status" value="1"/>
</dbReference>
<dbReference type="Proteomes" id="UP000691718">
    <property type="component" value="Unassembled WGS sequence"/>
</dbReference>
<dbReference type="SMART" id="SM00079">
    <property type="entry name" value="PBPe"/>
    <property type="match status" value="1"/>
</dbReference>
<evidence type="ECO:0000256" key="13">
    <source>
        <dbReference type="ARBA" id="ARBA00023303"/>
    </source>
</evidence>
<dbReference type="GO" id="GO:0045211">
    <property type="term" value="C:postsynaptic membrane"/>
    <property type="evidence" value="ECO:0007669"/>
    <property type="project" value="UniProtKB-SubCell"/>
</dbReference>
<evidence type="ECO:0000256" key="10">
    <source>
        <dbReference type="ARBA" id="ARBA00023180"/>
    </source>
</evidence>
<proteinExistence type="inferred from homology"/>
<dbReference type="InterPro" id="IPR019594">
    <property type="entry name" value="Glu/Gly-bd"/>
</dbReference>
<evidence type="ECO:0000256" key="6">
    <source>
        <dbReference type="ARBA" id="ARBA00023018"/>
    </source>
</evidence>
<evidence type="ECO:0000259" key="18">
    <source>
        <dbReference type="SMART" id="SM00079"/>
    </source>
</evidence>
<keyword evidence="10" id="KW-0325">Glycoprotein</keyword>
<evidence type="ECO:0000313" key="20">
    <source>
        <dbReference type="EMBL" id="CAG5028252.1"/>
    </source>
</evidence>
<keyword evidence="4 16" id="KW-0812">Transmembrane</keyword>
<feature type="transmembrane region" description="Helical" evidence="16">
    <location>
        <begin position="601"/>
        <end position="623"/>
    </location>
</feature>
<dbReference type="InterPro" id="IPR001828">
    <property type="entry name" value="ANF_lig-bd_rcpt"/>
</dbReference>
<evidence type="ECO:0000256" key="16">
    <source>
        <dbReference type="SAM" id="Phobius"/>
    </source>
</evidence>
<keyword evidence="13" id="KW-0407">Ion channel</keyword>
<keyword evidence="5 16" id="KW-1133">Transmembrane helix</keyword>
<dbReference type="Pfam" id="PF01094">
    <property type="entry name" value="ANF_receptor"/>
    <property type="match status" value="1"/>
</dbReference>
<dbReference type="PANTHER" id="PTHR18966">
    <property type="entry name" value="IONOTROPIC GLUTAMATE RECEPTOR"/>
    <property type="match status" value="1"/>
</dbReference>
<sequence>MIFKTLFLILIFSKCVPSEVFTIGGIFYSDSEDLKAALVVSAKKYDFNVSIREVSRNGEILDLNDVICELAEEGVIGIIDGTGGQSTAFIQALCDMLELPHVTVQHNDVNDKNAFILNLHPSSAAYNMVMEKLVARKGWPTFTILYLKGYNIARISSLLKMNTHNDRYIVTARELSGDDYRDALIKARDSGYTNFVVDCPTANLELILKHAQEVGLMADEHSYIFVSTDLFTKDLERYRYGGVNMTGLSLGNLEQNEDLWNFTDMFNRESGLALESIQLKSKILLIHDAVLIFMKATEKMKKYLKKPVDLSCVNYTSWNHGSSLLNFMKTNKVEGFTRSLLFDGYGDRNNVIFDILEVTPAGNQTIGNWNNSDLIITRQSVGSTDIVEETIMMNRTFKVLISTSPPYGYVKESTHQLEGNDRYEGFTIDLIEKLSQILGFNYEFEEQNAYGSLDKVTKKWNGMVLQLMEDRADFAICDFTMTSIRQSVIDFSTPFMTLGIGILYKEPSKQPPAMFSFMAVFSKEVWYYMVLVQLGLGVIMIFVGRISHKEWQNLVPCIETPEELINQFSFSNSVWLIIGSVMQQGSEIAPIALAPRLITSVWWFFTMVIVASYVGTLVAFLTVEKNVLPFETVEQLYKHKSISYGAKLNGSTKDFFEHSTNPTLMNMYKKMIENNWLVDNNDIGVARTENETYAFFMESTSLEYYKERHCDLLQIGNLLDSKRSPYKKYIDYGLLKLKESGEIEKLKNIWWKEKRGGGKCGIKQDEEQKQLGLKNMLGAFVVLGAGCIIGLFISITDMLWGVFKRSVKYNTTFKYELVEELKFALKFSGDIKPVKRPPREQGSVETLADAEGKDEVKSLRSIRSGRSTDTHRTHHSHSSKHSSSGLSVAFARRRKYS</sequence>
<dbReference type="EMBL" id="CAJQZP010001196">
    <property type="protein sequence ID" value="CAG5028252.1"/>
    <property type="molecule type" value="Genomic_DNA"/>
</dbReference>
<keyword evidence="3" id="KW-0813">Transport</keyword>
<evidence type="ECO:0000256" key="7">
    <source>
        <dbReference type="ARBA" id="ARBA00023065"/>
    </source>
</evidence>
<dbReference type="FunFam" id="1.10.287.70:FF:000143">
    <property type="entry name" value="Probable glutamate receptor"/>
    <property type="match status" value="1"/>
</dbReference>